<reference evidence="2" key="1">
    <citation type="journal article" date="2023" name="Mol. Phylogenet. Evol.">
        <title>Genome-scale phylogeny and comparative genomics of the fungal order Sordariales.</title>
        <authorList>
            <person name="Hensen N."/>
            <person name="Bonometti L."/>
            <person name="Westerberg I."/>
            <person name="Brannstrom I.O."/>
            <person name="Guillou S."/>
            <person name="Cros-Aarteil S."/>
            <person name="Calhoun S."/>
            <person name="Haridas S."/>
            <person name="Kuo A."/>
            <person name="Mondo S."/>
            <person name="Pangilinan J."/>
            <person name="Riley R."/>
            <person name="LaButti K."/>
            <person name="Andreopoulos B."/>
            <person name="Lipzen A."/>
            <person name="Chen C."/>
            <person name="Yan M."/>
            <person name="Daum C."/>
            <person name="Ng V."/>
            <person name="Clum A."/>
            <person name="Steindorff A."/>
            <person name="Ohm R.A."/>
            <person name="Martin F."/>
            <person name="Silar P."/>
            <person name="Natvig D.O."/>
            <person name="Lalanne C."/>
            <person name="Gautier V."/>
            <person name="Ament-Velasquez S.L."/>
            <person name="Kruys A."/>
            <person name="Hutchinson M.I."/>
            <person name="Powell A.J."/>
            <person name="Barry K."/>
            <person name="Miller A.N."/>
            <person name="Grigoriev I.V."/>
            <person name="Debuchy R."/>
            <person name="Gladieux P."/>
            <person name="Hiltunen Thoren M."/>
            <person name="Johannesson H."/>
        </authorList>
    </citation>
    <scope>NUCLEOTIDE SEQUENCE</scope>
    <source>
        <strain evidence="2">PSN324</strain>
    </source>
</reference>
<evidence type="ECO:0000313" key="2">
    <source>
        <dbReference type="EMBL" id="KAK4463575.1"/>
    </source>
</evidence>
<organism evidence="2 3">
    <name type="scientific">Cladorrhinum samala</name>
    <dbReference type="NCBI Taxonomy" id="585594"/>
    <lineage>
        <taxon>Eukaryota</taxon>
        <taxon>Fungi</taxon>
        <taxon>Dikarya</taxon>
        <taxon>Ascomycota</taxon>
        <taxon>Pezizomycotina</taxon>
        <taxon>Sordariomycetes</taxon>
        <taxon>Sordariomycetidae</taxon>
        <taxon>Sordariales</taxon>
        <taxon>Podosporaceae</taxon>
        <taxon>Cladorrhinum</taxon>
    </lineage>
</organism>
<dbReference type="AlphaFoldDB" id="A0AAV9HUC4"/>
<gene>
    <name evidence="2" type="ORF">QBC42DRAFT_324115</name>
</gene>
<dbReference type="EMBL" id="MU864958">
    <property type="protein sequence ID" value="KAK4463575.1"/>
    <property type="molecule type" value="Genomic_DNA"/>
</dbReference>
<accession>A0AAV9HUC4</accession>
<evidence type="ECO:0000313" key="3">
    <source>
        <dbReference type="Proteomes" id="UP001321749"/>
    </source>
</evidence>
<name>A0AAV9HUC4_9PEZI</name>
<feature type="signal peptide" evidence="1">
    <location>
        <begin position="1"/>
        <end position="20"/>
    </location>
</feature>
<feature type="chain" id="PRO_5043687276" evidence="1">
    <location>
        <begin position="21"/>
        <end position="204"/>
    </location>
</feature>
<evidence type="ECO:0000256" key="1">
    <source>
        <dbReference type="SAM" id="SignalP"/>
    </source>
</evidence>
<dbReference type="Proteomes" id="UP001321749">
    <property type="component" value="Unassembled WGS sequence"/>
</dbReference>
<protein>
    <submittedName>
        <fullName evidence="2">Uncharacterized protein</fullName>
    </submittedName>
</protein>
<sequence length="204" mass="22650">MITLTKTLFSLLITAGVTLAADQKDVVKEFQGVGRIHVLNSSSLRDASLASDRIGCLNEQGLLTQDDCAVFYIRNTTYHTLSSRRGDCSFQNANMPVNKDSVYGKTSHAWSCGGRVGTRPSAGGSDYDGPALENYYTINGFSYPFVCNGNLNCYYDIPREPTRDETVQPVWQYYWGGQQMGITPGHMQVLWLWVPLKKGEGNEN</sequence>
<keyword evidence="1" id="KW-0732">Signal</keyword>
<proteinExistence type="predicted"/>
<reference evidence="2" key="2">
    <citation type="submission" date="2023-06" db="EMBL/GenBank/DDBJ databases">
        <authorList>
            <consortium name="Lawrence Berkeley National Laboratory"/>
            <person name="Mondo S.J."/>
            <person name="Hensen N."/>
            <person name="Bonometti L."/>
            <person name="Westerberg I."/>
            <person name="Brannstrom I.O."/>
            <person name="Guillou S."/>
            <person name="Cros-Aarteil S."/>
            <person name="Calhoun S."/>
            <person name="Haridas S."/>
            <person name="Kuo A."/>
            <person name="Pangilinan J."/>
            <person name="Riley R."/>
            <person name="Labutti K."/>
            <person name="Andreopoulos B."/>
            <person name="Lipzen A."/>
            <person name="Chen C."/>
            <person name="Yanf M."/>
            <person name="Daum C."/>
            <person name="Ng V."/>
            <person name="Clum A."/>
            <person name="Steindorff A."/>
            <person name="Ohm R."/>
            <person name="Martin F."/>
            <person name="Silar P."/>
            <person name="Natvig D."/>
            <person name="Lalanne C."/>
            <person name="Gautier V."/>
            <person name="Ament-Velasquez S.L."/>
            <person name="Kruys A."/>
            <person name="Hutchinson M.I."/>
            <person name="Powell A.J."/>
            <person name="Barry K."/>
            <person name="Miller A.N."/>
            <person name="Grigoriev I.V."/>
            <person name="Debuchy R."/>
            <person name="Gladieux P."/>
            <person name="Thoren M.H."/>
            <person name="Johannesson H."/>
        </authorList>
    </citation>
    <scope>NUCLEOTIDE SEQUENCE</scope>
    <source>
        <strain evidence="2">PSN324</strain>
    </source>
</reference>
<keyword evidence="3" id="KW-1185">Reference proteome</keyword>
<comment type="caution">
    <text evidence="2">The sequence shown here is derived from an EMBL/GenBank/DDBJ whole genome shotgun (WGS) entry which is preliminary data.</text>
</comment>